<keyword evidence="3" id="KW-1185">Reference proteome</keyword>
<dbReference type="Proteomes" id="UP001251528">
    <property type="component" value="Unassembled WGS sequence"/>
</dbReference>
<name>A0AAJ0CRW7_9HYPO</name>
<gene>
    <name evidence="2" type="ORF">QQS21_004173</name>
</gene>
<organism evidence="2 3">
    <name type="scientific">Conoideocrella luteorostrata</name>
    <dbReference type="NCBI Taxonomy" id="1105319"/>
    <lineage>
        <taxon>Eukaryota</taxon>
        <taxon>Fungi</taxon>
        <taxon>Dikarya</taxon>
        <taxon>Ascomycota</taxon>
        <taxon>Pezizomycotina</taxon>
        <taxon>Sordariomycetes</taxon>
        <taxon>Hypocreomycetidae</taxon>
        <taxon>Hypocreales</taxon>
        <taxon>Clavicipitaceae</taxon>
        <taxon>Conoideocrella</taxon>
    </lineage>
</organism>
<dbReference type="EMBL" id="JASWJB010000060">
    <property type="protein sequence ID" value="KAK2603592.1"/>
    <property type="molecule type" value="Genomic_DNA"/>
</dbReference>
<dbReference type="AlphaFoldDB" id="A0AAJ0CRW7"/>
<protein>
    <submittedName>
        <fullName evidence="2">Uncharacterized protein</fullName>
    </submittedName>
</protein>
<evidence type="ECO:0000256" key="1">
    <source>
        <dbReference type="SAM" id="MobiDB-lite"/>
    </source>
</evidence>
<reference evidence="2" key="1">
    <citation type="submission" date="2023-06" db="EMBL/GenBank/DDBJ databases">
        <title>Conoideocrella luteorostrata (Hypocreales: Clavicipitaceae), a potential biocontrol fungus for elongate hemlock scale in United States Christmas tree production areas.</title>
        <authorList>
            <person name="Barrett H."/>
            <person name="Lovett B."/>
            <person name="Macias A.M."/>
            <person name="Stajich J.E."/>
            <person name="Kasson M.T."/>
        </authorList>
    </citation>
    <scope>NUCLEOTIDE SEQUENCE</scope>
    <source>
        <strain evidence="2">ARSEF 14590</strain>
    </source>
</reference>
<comment type="caution">
    <text evidence="2">The sequence shown here is derived from an EMBL/GenBank/DDBJ whole genome shotgun (WGS) entry which is preliminary data.</text>
</comment>
<sequence>MNPGKSSNEHCWTAIYKVLFPDWEETRHIPSPYQDEQSRNSLDQQEILRDVRAIFCNPEVVDALRTREDVQGILQILEGGCEAFMARVRMQNSGQSESSASHPIQPQRRISSQPSIVTPAVAALPNSSIESAVSLTLLQDVPHQAVQEQETLQIPQEPFQYMPLPPPVQVNRPENHLQRQSYDGSLPHNGSAWSHYDPNFNFGFEGSDNTPFGDYDLRSSVDLGPSDDNRPLFLYGHDTMGPGVPLQFDEQDNDTRGHYSGMVVSHAVQASNPAYDSSTNSNAVQLPRATPRNGDGHAYANTSTISPVFKNNYKPGIAPYPSGVDMNCQNLSFGGRETT</sequence>
<evidence type="ECO:0000313" key="3">
    <source>
        <dbReference type="Proteomes" id="UP001251528"/>
    </source>
</evidence>
<accession>A0AAJ0CRW7</accession>
<evidence type="ECO:0000313" key="2">
    <source>
        <dbReference type="EMBL" id="KAK2603592.1"/>
    </source>
</evidence>
<feature type="region of interest" description="Disordered" evidence="1">
    <location>
        <begin position="92"/>
        <end position="113"/>
    </location>
</feature>
<proteinExistence type="predicted"/>